<proteinExistence type="predicted"/>
<evidence type="ECO:0000313" key="3">
    <source>
        <dbReference type="Proteomes" id="UP000594263"/>
    </source>
</evidence>
<reference evidence="2" key="1">
    <citation type="submission" date="2021-01" db="UniProtKB">
        <authorList>
            <consortium name="EnsemblPlants"/>
        </authorList>
    </citation>
    <scope>IDENTIFICATION</scope>
</reference>
<dbReference type="Gramene" id="Kaladp0095s0379.1.v1.1">
    <property type="protein sequence ID" value="Kaladp0095s0379.1.v1.1.CDS.1"/>
    <property type="gene ID" value="Kaladp0095s0379.v1.1"/>
</dbReference>
<keyword evidence="3" id="KW-1185">Reference proteome</keyword>
<evidence type="ECO:0000256" key="1">
    <source>
        <dbReference type="SAM" id="MobiDB-lite"/>
    </source>
</evidence>
<dbReference type="Proteomes" id="UP000594263">
    <property type="component" value="Unplaced"/>
</dbReference>
<name>A0A7N0V2P9_KALFE</name>
<sequence>MAAAQASSAPAATPQHTQTRTPRLPPRRGPVTIRAARAIAASVVSVASRTICGRGTSSAVTPSSSAN</sequence>
<dbReference type="AlphaFoldDB" id="A0A7N0V2P9"/>
<dbReference type="EnsemblPlants" id="Kaladp0095s0379.1.v1.1">
    <property type="protein sequence ID" value="Kaladp0095s0379.1.v1.1.CDS.1"/>
    <property type="gene ID" value="Kaladp0095s0379.v1.1"/>
</dbReference>
<feature type="region of interest" description="Disordered" evidence="1">
    <location>
        <begin position="1"/>
        <end position="30"/>
    </location>
</feature>
<protein>
    <submittedName>
        <fullName evidence="2">Uncharacterized protein</fullName>
    </submittedName>
</protein>
<evidence type="ECO:0000313" key="2">
    <source>
        <dbReference type="EnsemblPlants" id="Kaladp0095s0379.1.v1.1.CDS.1"/>
    </source>
</evidence>
<feature type="compositionally biased region" description="Low complexity" evidence="1">
    <location>
        <begin position="1"/>
        <end position="22"/>
    </location>
</feature>
<accession>A0A7N0V2P9</accession>
<organism evidence="2 3">
    <name type="scientific">Kalanchoe fedtschenkoi</name>
    <name type="common">Lavender scallops</name>
    <name type="synonym">South American air plant</name>
    <dbReference type="NCBI Taxonomy" id="63787"/>
    <lineage>
        <taxon>Eukaryota</taxon>
        <taxon>Viridiplantae</taxon>
        <taxon>Streptophyta</taxon>
        <taxon>Embryophyta</taxon>
        <taxon>Tracheophyta</taxon>
        <taxon>Spermatophyta</taxon>
        <taxon>Magnoliopsida</taxon>
        <taxon>eudicotyledons</taxon>
        <taxon>Gunneridae</taxon>
        <taxon>Pentapetalae</taxon>
        <taxon>Saxifragales</taxon>
        <taxon>Crassulaceae</taxon>
        <taxon>Kalanchoe</taxon>
    </lineage>
</organism>